<gene>
    <name evidence="1" type="ORF">GCM10009097_22180</name>
</gene>
<dbReference type="RefSeq" id="WP_343927542.1">
    <property type="nucleotide sequence ID" value="NZ_BAAAEN010000007.1"/>
</dbReference>
<comment type="caution">
    <text evidence="1">The sequence shown here is derived from an EMBL/GenBank/DDBJ whole genome shotgun (WGS) entry which is preliminary data.</text>
</comment>
<evidence type="ECO:0000313" key="2">
    <source>
        <dbReference type="Proteomes" id="UP001501706"/>
    </source>
</evidence>
<dbReference type="Proteomes" id="UP001501706">
    <property type="component" value="Unassembled WGS sequence"/>
</dbReference>
<keyword evidence="2" id="KW-1185">Reference proteome</keyword>
<organism evidence="1 2">
    <name type="scientific">Pigmentiphaga daeguensis</name>
    <dbReference type="NCBI Taxonomy" id="414049"/>
    <lineage>
        <taxon>Bacteria</taxon>
        <taxon>Pseudomonadati</taxon>
        <taxon>Pseudomonadota</taxon>
        <taxon>Betaproteobacteria</taxon>
        <taxon>Burkholderiales</taxon>
        <taxon>Alcaligenaceae</taxon>
        <taxon>Pigmentiphaga</taxon>
    </lineage>
</organism>
<name>A0ABP3LQ92_9BURK</name>
<dbReference type="EMBL" id="BAAAEN010000007">
    <property type="protein sequence ID" value="GAA0504777.1"/>
    <property type="molecule type" value="Genomic_DNA"/>
</dbReference>
<evidence type="ECO:0000313" key="1">
    <source>
        <dbReference type="EMBL" id="GAA0504777.1"/>
    </source>
</evidence>
<reference evidence="2" key="1">
    <citation type="journal article" date="2019" name="Int. J. Syst. Evol. Microbiol.">
        <title>The Global Catalogue of Microorganisms (GCM) 10K type strain sequencing project: providing services to taxonomists for standard genome sequencing and annotation.</title>
        <authorList>
            <consortium name="The Broad Institute Genomics Platform"/>
            <consortium name="The Broad Institute Genome Sequencing Center for Infectious Disease"/>
            <person name="Wu L."/>
            <person name="Ma J."/>
        </authorList>
    </citation>
    <scope>NUCLEOTIDE SEQUENCE [LARGE SCALE GENOMIC DNA]</scope>
    <source>
        <strain evidence="2">JCM 14330</strain>
    </source>
</reference>
<protein>
    <submittedName>
        <fullName evidence="1">Uncharacterized protein</fullName>
    </submittedName>
</protein>
<sequence>MSYQDCLATIRAAAGRDLTDEEISELLQALQRRERYLKAKGLVTDTREAALRAADDIANALELAAVIEKRNAAINVVKRAERVAWVQNVFGNNLAEGLEATLVGVNRAKVGAREGVAQVQEMLRKRYLAGFIADVERTGNMRLFTSGAMDRDIARALWAIGRDTEDAALRALPAEAVDVARVINKWQDVTRMDANEAGAWIGKRAGYIVRQTHDPERIRRAGFDEWRAAAMEYFDFDEMGVMTPEALRNLYANLATGNHLKDAPADPTGFRGPGNLAKKLSGQREIHFKDADAWYEYNQRFGQKNLREAVTAGMIRSADSVGMMRVLGTNPAAMFDTIRDDLIMAAKAAGREDQVIQLQDRRNALGQFMAAVDGSMNIPGNAMWARRAANVRTWEVLAKLGGMFLSQMNDIAIYGSGTRYQGRGFLSGMSEAVGGLGRSLAPQETRDLAAALGVVLDNMAGELGRIGSFAEPGWLTGASRWFMKLNLSNWWVNRMRTSAAFGMSHHMALNSDRTWEALGGEYRRVLSLYDIGPEDWDAIRTSSQRSVDGRDYIVPENVADAAAADKLRTYLTDQTSFLALEPDAKTRAYILQGSRPGTWTGEFYRFAMQFKSFTGSYMQKIIGRELYGRGYEGNGVIGALRNGNGEMQGLASLIVTTTLLGYGSMALKDLAKGRMPRDPTESPEMAGKVLLAALVQGGGAGIYGDFLFGEANRFGQGALATVAGPVISTGASIIDLYQRSLRGDDTAAEALRITIANTPFANLFYARPVLDYMVLYQMQEAMNPGYLRRMERRLRDESGTEFLLRPTEAVR</sequence>
<accession>A0ABP3LQ92</accession>
<proteinExistence type="predicted"/>